<feature type="signal peptide" evidence="1">
    <location>
        <begin position="1"/>
        <end position="16"/>
    </location>
</feature>
<name>A0A9W7MKM6_HIBTR</name>
<dbReference type="InterPro" id="IPR044730">
    <property type="entry name" value="RNase_H-like_dom_plant"/>
</dbReference>
<dbReference type="GO" id="GO:0004523">
    <property type="term" value="F:RNA-DNA hybrid ribonuclease activity"/>
    <property type="evidence" value="ECO:0007669"/>
    <property type="project" value="InterPro"/>
</dbReference>
<sequence>MNLWELLLCRWVLTWGKPLFHNHGRDPWKGVKENSDGAMRSHDNMVAASGLIRDSRGNWIFGFTRSLGRCSILVAELWVVHDILMHA</sequence>
<organism evidence="3 4">
    <name type="scientific">Hibiscus trionum</name>
    <name type="common">Flower of an hour</name>
    <dbReference type="NCBI Taxonomy" id="183268"/>
    <lineage>
        <taxon>Eukaryota</taxon>
        <taxon>Viridiplantae</taxon>
        <taxon>Streptophyta</taxon>
        <taxon>Embryophyta</taxon>
        <taxon>Tracheophyta</taxon>
        <taxon>Spermatophyta</taxon>
        <taxon>Magnoliopsida</taxon>
        <taxon>eudicotyledons</taxon>
        <taxon>Gunneridae</taxon>
        <taxon>Pentapetalae</taxon>
        <taxon>rosids</taxon>
        <taxon>malvids</taxon>
        <taxon>Malvales</taxon>
        <taxon>Malvaceae</taxon>
        <taxon>Malvoideae</taxon>
        <taxon>Hibiscus</taxon>
    </lineage>
</organism>
<protein>
    <recommendedName>
        <fullName evidence="2">RNase H type-1 domain-containing protein</fullName>
    </recommendedName>
</protein>
<proteinExistence type="predicted"/>
<evidence type="ECO:0000259" key="2">
    <source>
        <dbReference type="Pfam" id="PF13456"/>
    </source>
</evidence>
<dbReference type="EMBL" id="BSYR01000051">
    <property type="protein sequence ID" value="GMJ08303.1"/>
    <property type="molecule type" value="Genomic_DNA"/>
</dbReference>
<evidence type="ECO:0000313" key="3">
    <source>
        <dbReference type="EMBL" id="GMJ08303.1"/>
    </source>
</evidence>
<dbReference type="PANTHER" id="PTHR47723:SF19">
    <property type="entry name" value="POLYNUCLEOTIDYL TRANSFERASE, RIBONUCLEASE H-LIKE SUPERFAMILY PROTEIN"/>
    <property type="match status" value="1"/>
</dbReference>
<dbReference type="Pfam" id="PF13456">
    <property type="entry name" value="RVT_3"/>
    <property type="match status" value="1"/>
</dbReference>
<evidence type="ECO:0000313" key="4">
    <source>
        <dbReference type="Proteomes" id="UP001165190"/>
    </source>
</evidence>
<accession>A0A9W7MKM6</accession>
<feature type="domain" description="RNase H type-1" evidence="2">
    <location>
        <begin position="34"/>
        <end position="78"/>
    </location>
</feature>
<dbReference type="Proteomes" id="UP001165190">
    <property type="component" value="Unassembled WGS sequence"/>
</dbReference>
<feature type="chain" id="PRO_5040926809" description="RNase H type-1 domain-containing protein" evidence="1">
    <location>
        <begin position="17"/>
        <end position="87"/>
    </location>
</feature>
<keyword evidence="4" id="KW-1185">Reference proteome</keyword>
<dbReference type="AlphaFoldDB" id="A0A9W7MKM6"/>
<dbReference type="GO" id="GO:0003676">
    <property type="term" value="F:nucleic acid binding"/>
    <property type="evidence" value="ECO:0007669"/>
    <property type="project" value="InterPro"/>
</dbReference>
<gene>
    <name evidence="3" type="ORF">HRI_004499500</name>
</gene>
<comment type="caution">
    <text evidence="3">The sequence shown here is derived from an EMBL/GenBank/DDBJ whole genome shotgun (WGS) entry which is preliminary data.</text>
</comment>
<evidence type="ECO:0000256" key="1">
    <source>
        <dbReference type="SAM" id="SignalP"/>
    </source>
</evidence>
<reference evidence="3" key="1">
    <citation type="submission" date="2023-05" db="EMBL/GenBank/DDBJ databases">
        <title>Genome and transcriptome analyses reveal genes involved in the formation of fine ridges on petal epidermal cells in Hibiscus trionum.</title>
        <authorList>
            <person name="Koshimizu S."/>
            <person name="Masuda S."/>
            <person name="Ishii T."/>
            <person name="Shirasu K."/>
            <person name="Hoshino A."/>
            <person name="Arita M."/>
        </authorList>
    </citation>
    <scope>NUCLEOTIDE SEQUENCE</scope>
    <source>
        <strain evidence="3">Hamamatsu line</strain>
    </source>
</reference>
<keyword evidence="1" id="KW-0732">Signal</keyword>
<dbReference type="CDD" id="cd06222">
    <property type="entry name" value="RNase_H_like"/>
    <property type="match status" value="1"/>
</dbReference>
<dbReference type="OrthoDB" id="956692at2759"/>
<dbReference type="InterPro" id="IPR053151">
    <property type="entry name" value="RNase_H-like"/>
</dbReference>
<dbReference type="InterPro" id="IPR002156">
    <property type="entry name" value="RNaseH_domain"/>
</dbReference>
<dbReference type="PANTHER" id="PTHR47723">
    <property type="entry name" value="OS05G0353850 PROTEIN"/>
    <property type="match status" value="1"/>
</dbReference>